<evidence type="ECO:0000256" key="1">
    <source>
        <dbReference type="SAM" id="MobiDB-lite"/>
    </source>
</evidence>
<feature type="region of interest" description="Disordered" evidence="1">
    <location>
        <begin position="1013"/>
        <end position="1072"/>
    </location>
</feature>
<keyword evidence="4" id="KW-1185">Reference proteome</keyword>
<accession>A0A6A5RVL9</accession>
<dbReference type="RefSeq" id="XP_033450574.1">
    <property type="nucleotide sequence ID" value="XM_033597895.1"/>
</dbReference>
<gene>
    <name evidence="3" type="ORF">M421DRAFT_90890</name>
</gene>
<feature type="transmembrane region" description="Helical" evidence="2">
    <location>
        <begin position="137"/>
        <end position="162"/>
    </location>
</feature>
<feature type="region of interest" description="Disordered" evidence="1">
    <location>
        <begin position="30"/>
        <end position="49"/>
    </location>
</feature>
<feature type="transmembrane region" description="Helical" evidence="2">
    <location>
        <begin position="182"/>
        <end position="204"/>
    </location>
</feature>
<reference evidence="3" key="1">
    <citation type="journal article" date="2020" name="Stud. Mycol.">
        <title>101 Dothideomycetes genomes: a test case for predicting lifestyles and emergence of pathogens.</title>
        <authorList>
            <person name="Haridas S."/>
            <person name="Albert R."/>
            <person name="Binder M."/>
            <person name="Bloem J."/>
            <person name="Labutti K."/>
            <person name="Salamov A."/>
            <person name="Andreopoulos B."/>
            <person name="Baker S."/>
            <person name="Barry K."/>
            <person name="Bills G."/>
            <person name="Bluhm B."/>
            <person name="Cannon C."/>
            <person name="Castanera R."/>
            <person name="Culley D."/>
            <person name="Daum C."/>
            <person name="Ezra D."/>
            <person name="Gonzalez J."/>
            <person name="Henrissat B."/>
            <person name="Kuo A."/>
            <person name="Liang C."/>
            <person name="Lipzen A."/>
            <person name="Lutzoni F."/>
            <person name="Magnuson J."/>
            <person name="Mondo S."/>
            <person name="Nolan M."/>
            <person name="Ohm R."/>
            <person name="Pangilinan J."/>
            <person name="Park H.-J."/>
            <person name="Ramirez L."/>
            <person name="Alfaro M."/>
            <person name="Sun H."/>
            <person name="Tritt A."/>
            <person name="Yoshinaga Y."/>
            <person name="Zwiers L.-H."/>
            <person name="Turgeon B."/>
            <person name="Goodwin S."/>
            <person name="Spatafora J."/>
            <person name="Crous P."/>
            <person name="Grigoriev I."/>
        </authorList>
    </citation>
    <scope>NUCLEOTIDE SEQUENCE</scope>
    <source>
        <strain evidence="3">CBS 183.55</strain>
    </source>
</reference>
<name>A0A6A5RVL9_9PLEO</name>
<feature type="transmembrane region" description="Helical" evidence="2">
    <location>
        <begin position="259"/>
        <end position="281"/>
    </location>
</feature>
<feature type="region of interest" description="Disordered" evidence="1">
    <location>
        <begin position="914"/>
        <end position="939"/>
    </location>
</feature>
<dbReference type="EMBL" id="ML978963">
    <property type="protein sequence ID" value="KAF1930326.1"/>
    <property type="molecule type" value="Genomic_DNA"/>
</dbReference>
<dbReference type="AlphaFoldDB" id="A0A6A5RVL9"/>
<sequence>MVNLYTDRENRAIEVSARCYAGELGAAKRLSYQPPAPDPPRRHHPASQPLLATERLLCTRRSFIHRRTVVFCTSPRNPPRPKTSDAIVNHVWQLGSRSHADEEAFRKDLNGKRGFVKVAEVGRTFSNPVRRQPLHRFYFRSAVGVLGPVVVSAYFILIWRLYLAPADMHSPLAFIPPGAIHVFYSWFIAGIVGLNLSLFGLAGVEAAILMEPAWNVGDAMRLTMHADRTWSGPGGWLKMLNWVAQKPKFGVQRKLPYRLWFALVIPSTLIFIAWPFSGLFLETTQGFLHGKLVVGSNVTGFAYANFNERASTDVFIGAGVTWENALVARVPGQGIVNIQEGFDRSQHAFLNKVPNALPKDAGVPRIFMTAQSETPLEGKAWGLLFQYDYTVVNNLEEMSILKDRQTASNNGILNATQGLKSYYIQDGLSRVIIQNQTDILRVLWAGNLNAVLETAYQVRPNKSEYPGIDQERVFEMPLWQKVYNTSYGTGPAPQYNLSIDHNITGLYGAYDYRDFAYNIPKDKTDSYPRQPMTAIGVHCTSSSSVGTANISGVRSTYSNFQPTDTPINIQRNRCAKRFGNFIRASKYWGTEQPEHCRMVAAGGAHLNEFCEWCSEAHKVDQQETFSHQAERLVQLPAHRRMHSSQHHKSLCSMANLAVGTRKPILHMAYRDNSIAAASHQKNLISADIPGDIVDLNERDAPTIHQVHSPYVDSEIVSLDVGSSTTRFLVHSRMLDKSAALSALASKEQPVSLSKLDEGPAHTLVHFLYAGTFEVKFRYAPVGKFRHSTCVYCAAVQYQLPSLAELSKDKIVEASEGLHIFDILRVARDQAFSLLPETDVWYSQYLEDVIQKAMAQDPGPFRKPDFITRVEGNSRLLQIVWKTVMSNYAIISAPASIKEIGAETPLADSMITESGASTQSNHHQLRSPTESVVDNPPTSRAADELIEPQPLELDTAVAPKPDFRAQYQLKIEEKTAKVAIDSIFNDEFDLPAIEPTTEQPEVLQIVNKHATEVGKPSHMRTDSVVEEDAVAPDSSFETSKHEGISEANNVANNGIDTSKKSKKKNKKKNSVVF</sequence>
<dbReference type="PANTHER" id="PTHR37538">
    <property type="entry name" value="BTB DOMAIN-CONTAINING PROTEIN"/>
    <property type="match status" value="1"/>
</dbReference>
<feature type="compositionally biased region" description="Basic residues" evidence="1">
    <location>
        <begin position="1059"/>
        <end position="1072"/>
    </location>
</feature>
<evidence type="ECO:0000313" key="4">
    <source>
        <dbReference type="Proteomes" id="UP000800082"/>
    </source>
</evidence>
<feature type="compositionally biased region" description="Polar residues" evidence="1">
    <location>
        <begin position="1045"/>
        <end position="1055"/>
    </location>
</feature>
<keyword evidence="2" id="KW-0812">Transmembrane</keyword>
<keyword evidence="2" id="KW-1133">Transmembrane helix</keyword>
<dbReference type="PANTHER" id="PTHR37538:SF4">
    <property type="entry name" value="PITSLRE SERINE_THREONINE-PROTEIN KINASE CDC2L1"/>
    <property type="match status" value="1"/>
</dbReference>
<keyword evidence="2" id="KW-0472">Membrane</keyword>
<dbReference type="Proteomes" id="UP000800082">
    <property type="component" value="Unassembled WGS sequence"/>
</dbReference>
<dbReference type="GeneID" id="54355562"/>
<protein>
    <submittedName>
        <fullName evidence="3">Uncharacterized protein</fullName>
    </submittedName>
</protein>
<evidence type="ECO:0000256" key="2">
    <source>
        <dbReference type="SAM" id="Phobius"/>
    </source>
</evidence>
<organism evidence="3 4">
    <name type="scientific">Didymella exigua CBS 183.55</name>
    <dbReference type="NCBI Taxonomy" id="1150837"/>
    <lineage>
        <taxon>Eukaryota</taxon>
        <taxon>Fungi</taxon>
        <taxon>Dikarya</taxon>
        <taxon>Ascomycota</taxon>
        <taxon>Pezizomycotina</taxon>
        <taxon>Dothideomycetes</taxon>
        <taxon>Pleosporomycetidae</taxon>
        <taxon>Pleosporales</taxon>
        <taxon>Pleosporineae</taxon>
        <taxon>Didymellaceae</taxon>
        <taxon>Didymella</taxon>
    </lineage>
</organism>
<evidence type="ECO:0000313" key="3">
    <source>
        <dbReference type="EMBL" id="KAF1930326.1"/>
    </source>
</evidence>
<feature type="compositionally biased region" description="Polar residues" evidence="1">
    <location>
        <begin position="914"/>
        <end position="937"/>
    </location>
</feature>
<dbReference type="OrthoDB" id="3594103at2759"/>
<proteinExistence type="predicted"/>